<dbReference type="InterPro" id="IPR000086">
    <property type="entry name" value="NUDIX_hydrolase_dom"/>
</dbReference>
<dbReference type="Pfam" id="PF14803">
    <property type="entry name" value="Zn_ribbon_Nudix"/>
    <property type="match status" value="1"/>
</dbReference>
<evidence type="ECO:0000313" key="3">
    <source>
        <dbReference type="EMBL" id="GAA0567455.1"/>
    </source>
</evidence>
<protein>
    <submittedName>
        <fullName evidence="3">NUDIX hydrolase</fullName>
    </submittedName>
</protein>
<evidence type="ECO:0000256" key="1">
    <source>
        <dbReference type="SAM" id="MobiDB-lite"/>
    </source>
</evidence>
<proteinExistence type="predicted"/>
<dbReference type="GO" id="GO:0016787">
    <property type="term" value="F:hydrolase activity"/>
    <property type="evidence" value="ECO:0007669"/>
    <property type="project" value="UniProtKB-KW"/>
</dbReference>
<feature type="domain" description="Nudix hydrolase" evidence="2">
    <location>
        <begin position="41"/>
        <end position="166"/>
    </location>
</feature>
<dbReference type="SUPFAM" id="SSF55811">
    <property type="entry name" value="Nudix"/>
    <property type="match status" value="1"/>
</dbReference>
<dbReference type="InterPro" id="IPR015797">
    <property type="entry name" value="NUDIX_hydrolase-like_dom_sf"/>
</dbReference>
<comment type="caution">
    <text evidence="3">The sequence shown here is derived from an EMBL/GenBank/DDBJ whole genome shotgun (WGS) entry which is preliminary data.</text>
</comment>
<dbReference type="Gene3D" id="2.20.70.10">
    <property type="match status" value="1"/>
</dbReference>
<gene>
    <name evidence="3" type="ORF">GCM10009416_01850</name>
</gene>
<feature type="region of interest" description="Disordered" evidence="1">
    <location>
        <begin position="173"/>
        <end position="195"/>
    </location>
</feature>
<name>A0ABP3PP68_9PROT</name>
<reference evidence="4" key="1">
    <citation type="journal article" date="2019" name="Int. J. Syst. Evol. Microbiol.">
        <title>The Global Catalogue of Microorganisms (GCM) 10K type strain sequencing project: providing services to taxonomists for standard genome sequencing and annotation.</title>
        <authorList>
            <consortium name="The Broad Institute Genomics Platform"/>
            <consortium name="The Broad Institute Genome Sequencing Center for Infectious Disease"/>
            <person name="Wu L."/>
            <person name="Ma J."/>
        </authorList>
    </citation>
    <scope>NUCLEOTIDE SEQUENCE [LARGE SCALE GENOMIC DNA]</scope>
    <source>
        <strain evidence="4">JCM 9933</strain>
    </source>
</reference>
<dbReference type="Proteomes" id="UP001501588">
    <property type="component" value="Unassembled WGS sequence"/>
</dbReference>
<dbReference type="Pfam" id="PF00293">
    <property type="entry name" value="NUDIX"/>
    <property type="match status" value="1"/>
</dbReference>
<evidence type="ECO:0000259" key="2">
    <source>
        <dbReference type="PROSITE" id="PS51462"/>
    </source>
</evidence>
<dbReference type="PANTHER" id="PTHR43222:SF2">
    <property type="entry name" value="NUDIX HYDROLASE 23, CHLOROPLASTIC"/>
    <property type="match status" value="1"/>
</dbReference>
<accession>A0ABP3PP68</accession>
<organism evidence="3 4">
    <name type="scientific">Craurococcus roseus</name>
    <dbReference type="NCBI Taxonomy" id="77585"/>
    <lineage>
        <taxon>Bacteria</taxon>
        <taxon>Pseudomonadati</taxon>
        <taxon>Pseudomonadota</taxon>
        <taxon>Alphaproteobacteria</taxon>
        <taxon>Acetobacterales</taxon>
        <taxon>Acetobacteraceae</taxon>
        <taxon>Craurococcus</taxon>
    </lineage>
</organism>
<keyword evidence="4" id="KW-1185">Reference proteome</keyword>
<keyword evidence="3" id="KW-0378">Hydrolase</keyword>
<dbReference type="CDD" id="cd04511">
    <property type="entry name" value="NUDIX_Hydrolase"/>
    <property type="match status" value="1"/>
</dbReference>
<dbReference type="PANTHER" id="PTHR43222">
    <property type="entry name" value="NUDIX HYDROLASE 23"/>
    <property type="match status" value="1"/>
</dbReference>
<dbReference type="InterPro" id="IPR029401">
    <property type="entry name" value="Nudix_N"/>
</dbReference>
<evidence type="ECO:0000313" key="4">
    <source>
        <dbReference type="Proteomes" id="UP001501588"/>
    </source>
</evidence>
<dbReference type="Gene3D" id="3.90.79.10">
    <property type="entry name" value="Nucleoside Triphosphate Pyrophosphohydrolase"/>
    <property type="match status" value="1"/>
</dbReference>
<sequence length="195" mass="21547">MPSLGALPILLPMPSFIRTTPEGEDRERLTCRDCGFVAYENPKIVVGSVVAVDGRVLLCRRAIEPRLGFWTLPAGYMEMGETVEEGAAREAWEEARARIRIEGVLAVYSIARIGQVQVIFRARLDEPGFEPGPESLEVGLFEWADIPWDGIAFPSVHWALRAWRDTAHAPLAAPALNPASDPRGTRPMQDLEVEG</sequence>
<dbReference type="EMBL" id="BAAAFZ010000003">
    <property type="protein sequence ID" value="GAA0567455.1"/>
    <property type="molecule type" value="Genomic_DNA"/>
</dbReference>
<dbReference type="PROSITE" id="PS51462">
    <property type="entry name" value="NUDIX"/>
    <property type="match status" value="1"/>
</dbReference>